<dbReference type="SUPFAM" id="SSF48695">
    <property type="entry name" value="Multiheme cytochromes"/>
    <property type="match status" value="1"/>
</dbReference>
<dbReference type="Proteomes" id="UP000324758">
    <property type="component" value="Unassembled WGS sequence"/>
</dbReference>
<keyword evidence="1" id="KW-0732">Signal</keyword>
<feature type="chain" id="PRO_5023135988" evidence="1">
    <location>
        <begin position="31"/>
        <end position="214"/>
    </location>
</feature>
<evidence type="ECO:0000313" key="3">
    <source>
        <dbReference type="Proteomes" id="UP000324758"/>
    </source>
</evidence>
<comment type="caution">
    <text evidence="2">The sequence shown here is derived from an EMBL/GenBank/DDBJ whole genome shotgun (WGS) entry which is preliminary data.</text>
</comment>
<keyword evidence="3" id="KW-1185">Reference proteome</keyword>
<dbReference type="EMBL" id="VSSS01000093">
    <property type="protein sequence ID" value="TYL84357.1"/>
    <property type="molecule type" value="Genomic_DNA"/>
</dbReference>
<dbReference type="OrthoDB" id="656942at2"/>
<reference evidence="2 3" key="1">
    <citation type="submission" date="2019-08" db="EMBL/GenBank/DDBJ databases">
        <title>Bradyrhizobium hipponensis sp. nov., a rhizobium isolated from a Lupinus angustifolius root nodule in Tunisia.</title>
        <authorList>
            <person name="Off K."/>
            <person name="Rejili M."/>
            <person name="Mars M."/>
            <person name="Brachmann A."/>
            <person name="Marin M."/>
        </authorList>
    </citation>
    <scope>NUCLEOTIDE SEQUENCE [LARGE SCALE GENOMIC DNA]</scope>
    <source>
        <strain evidence="2 3">CTAW71</strain>
    </source>
</reference>
<sequence>MIGTPQSAVRALSLVVIAFVGAVASSRPGAADPSPAASVLKNPADFLSISNPTERSRAIFNEIGKVLTNPRCMNCHPAGDHPTQGDDRHEHMPPIWRAETGHVEVSCSGCHTTHNITLHEAATYRSIPGHPRWGFAPLSMAWQGKSLGDICRQLKDVQLNGGRDLAALQEHVARDDLVGWAWTPGEGRKPAPGSQQAAGELVQAWIDSGAECPR</sequence>
<evidence type="ECO:0000313" key="2">
    <source>
        <dbReference type="EMBL" id="TYL84357.1"/>
    </source>
</evidence>
<organism evidence="2 3">
    <name type="scientific">Bradyrhizobium rifense</name>
    <dbReference type="NCBI Taxonomy" id="515499"/>
    <lineage>
        <taxon>Bacteria</taxon>
        <taxon>Pseudomonadati</taxon>
        <taxon>Pseudomonadota</taxon>
        <taxon>Alphaproteobacteria</taxon>
        <taxon>Hyphomicrobiales</taxon>
        <taxon>Nitrobacteraceae</taxon>
        <taxon>Bradyrhizobium</taxon>
    </lineage>
</organism>
<dbReference type="AlphaFoldDB" id="A0A5D3KAA4"/>
<gene>
    <name evidence="2" type="ORF">FXB40_45175</name>
</gene>
<protein>
    <submittedName>
        <fullName evidence="2">Isoquinoline 1-oxidoreductase subunit</fullName>
    </submittedName>
</protein>
<name>A0A5D3KAA4_9BRAD</name>
<proteinExistence type="predicted"/>
<evidence type="ECO:0000256" key="1">
    <source>
        <dbReference type="SAM" id="SignalP"/>
    </source>
</evidence>
<accession>A0A5D3KAA4</accession>
<feature type="signal peptide" evidence="1">
    <location>
        <begin position="1"/>
        <end position="30"/>
    </location>
</feature>
<dbReference type="InterPro" id="IPR036280">
    <property type="entry name" value="Multihaem_cyt_sf"/>
</dbReference>